<evidence type="ECO:0000256" key="6">
    <source>
        <dbReference type="SAM" id="MobiDB-lite"/>
    </source>
</evidence>
<dbReference type="PANTHER" id="PTHR10037:SF62">
    <property type="entry name" value="SODIUM CHANNEL PROTEIN 60E"/>
    <property type="match status" value="1"/>
</dbReference>
<comment type="subcellular location">
    <subcellularLocation>
        <location evidence="1">Membrane</location>
        <topology evidence="1">Multi-pass membrane protein</topology>
    </subcellularLocation>
</comment>
<evidence type="ECO:0000313" key="10">
    <source>
        <dbReference type="Proteomes" id="UP000649617"/>
    </source>
</evidence>
<dbReference type="InterPro" id="IPR043203">
    <property type="entry name" value="VGCC_Ca_Na"/>
</dbReference>
<dbReference type="OrthoDB" id="2984333at2759"/>
<feature type="transmembrane region" description="Helical" evidence="7">
    <location>
        <begin position="376"/>
        <end position="396"/>
    </location>
</feature>
<name>A0A812VAK4_SYMPI</name>
<evidence type="ECO:0000256" key="3">
    <source>
        <dbReference type="ARBA" id="ARBA00022837"/>
    </source>
</evidence>
<organism evidence="9 10">
    <name type="scientific">Symbiodinium pilosum</name>
    <name type="common">Dinoflagellate</name>
    <dbReference type="NCBI Taxonomy" id="2952"/>
    <lineage>
        <taxon>Eukaryota</taxon>
        <taxon>Sar</taxon>
        <taxon>Alveolata</taxon>
        <taxon>Dinophyceae</taxon>
        <taxon>Suessiales</taxon>
        <taxon>Symbiodiniaceae</taxon>
        <taxon>Symbiodinium</taxon>
    </lineage>
</organism>
<feature type="transmembrane region" description="Helical" evidence="7">
    <location>
        <begin position="342"/>
        <end position="364"/>
    </location>
</feature>
<dbReference type="Gene3D" id="1.10.238.10">
    <property type="entry name" value="EF-hand"/>
    <property type="match status" value="1"/>
</dbReference>
<dbReference type="CDD" id="cd00051">
    <property type="entry name" value="EFh"/>
    <property type="match status" value="1"/>
</dbReference>
<comment type="caution">
    <text evidence="9">The sequence shown here is derived from an EMBL/GenBank/DDBJ whole genome shotgun (WGS) entry which is preliminary data.</text>
</comment>
<feature type="compositionally biased region" description="Polar residues" evidence="6">
    <location>
        <begin position="42"/>
        <end position="55"/>
    </location>
</feature>
<evidence type="ECO:0000256" key="1">
    <source>
        <dbReference type="ARBA" id="ARBA00004141"/>
    </source>
</evidence>
<keyword evidence="4 7" id="KW-1133">Transmembrane helix</keyword>
<feature type="region of interest" description="Disordered" evidence="6">
    <location>
        <begin position="35"/>
        <end position="75"/>
    </location>
</feature>
<gene>
    <name evidence="9" type="primary">Cacna1c</name>
    <name evidence="9" type="ORF">SPIL2461_LOCUS16119</name>
</gene>
<protein>
    <submittedName>
        <fullName evidence="9">Cacna1c protein</fullName>
    </submittedName>
</protein>
<evidence type="ECO:0000256" key="5">
    <source>
        <dbReference type="ARBA" id="ARBA00023136"/>
    </source>
</evidence>
<evidence type="ECO:0000259" key="8">
    <source>
        <dbReference type="PROSITE" id="PS50222"/>
    </source>
</evidence>
<keyword evidence="3" id="KW-0106">Calcium</keyword>
<dbReference type="GO" id="GO:0005248">
    <property type="term" value="F:voltage-gated sodium channel activity"/>
    <property type="evidence" value="ECO:0007669"/>
    <property type="project" value="TreeGrafter"/>
</dbReference>
<dbReference type="SUPFAM" id="SSF47473">
    <property type="entry name" value="EF-hand"/>
    <property type="match status" value="1"/>
</dbReference>
<dbReference type="InterPro" id="IPR011992">
    <property type="entry name" value="EF-hand-dom_pair"/>
</dbReference>
<dbReference type="InterPro" id="IPR005821">
    <property type="entry name" value="Ion_trans_dom"/>
</dbReference>
<evidence type="ECO:0000256" key="2">
    <source>
        <dbReference type="ARBA" id="ARBA00022692"/>
    </source>
</evidence>
<accession>A0A812VAK4</accession>
<evidence type="ECO:0000313" key="9">
    <source>
        <dbReference type="EMBL" id="CAE7611778.1"/>
    </source>
</evidence>
<dbReference type="GO" id="GO:0005509">
    <property type="term" value="F:calcium ion binding"/>
    <property type="evidence" value="ECO:0007669"/>
    <property type="project" value="InterPro"/>
</dbReference>
<feature type="transmembrane region" description="Helical" evidence="7">
    <location>
        <begin position="159"/>
        <end position="177"/>
    </location>
</feature>
<dbReference type="InterPro" id="IPR027359">
    <property type="entry name" value="Volt_channel_dom_sf"/>
</dbReference>
<dbReference type="GO" id="GO:0001518">
    <property type="term" value="C:voltage-gated sodium channel complex"/>
    <property type="evidence" value="ECO:0007669"/>
    <property type="project" value="TreeGrafter"/>
</dbReference>
<dbReference type="Gene3D" id="1.10.287.70">
    <property type="match status" value="1"/>
</dbReference>
<evidence type="ECO:0000256" key="7">
    <source>
        <dbReference type="SAM" id="Phobius"/>
    </source>
</evidence>
<dbReference type="PROSITE" id="PS50222">
    <property type="entry name" value="EF_HAND_2"/>
    <property type="match status" value="1"/>
</dbReference>
<proteinExistence type="predicted"/>
<feature type="transmembrane region" description="Helical" evidence="7">
    <location>
        <begin position="189"/>
        <end position="211"/>
    </location>
</feature>
<dbReference type="PROSITE" id="PS00018">
    <property type="entry name" value="EF_HAND_1"/>
    <property type="match status" value="1"/>
</dbReference>
<dbReference type="EMBL" id="CAJNIZ010041169">
    <property type="protein sequence ID" value="CAE7611778.1"/>
    <property type="molecule type" value="Genomic_DNA"/>
</dbReference>
<dbReference type="SUPFAM" id="SSF81324">
    <property type="entry name" value="Voltage-gated potassium channels"/>
    <property type="match status" value="1"/>
</dbReference>
<reference evidence="9" key="1">
    <citation type="submission" date="2021-02" db="EMBL/GenBank/DDBJ databases">
        <authorList>
            <person name="Dougan E. K."/>
            <person name="Rhodes N."/>
            <person name="Thang M."/>
            <person name="Chan C."/>
        </authorList>
    </citation>
    <scope>NUCLEOTIDE SEQUENCE</scope>
</reference>
<dbReference type="Proteomes" id="UP000649617">
    <property type="component" value="Unassembled WGS sequence"/>
</dbReference>
<keyword evidence="2 7" id="KW-0812">Transmembrane</keyword>
<dbReference type="AlphaFoldDB" id="A0A812VAK4"/>
<evidence type="ECO:0000256" key="4">
    <source>
        <dbReference type="ARBA" id="ARBA00022989"/>
    </source>
</evidence>
<keyword evidence="10" id="KW-1185">Reference proteome</keyword>
<feature type="domain" description="EF-hand" evidence="8">
    <location>
        <begin position="425"/>
        <end position="460"/>
    </location>
</feature>
<dbReference type="PANTHER" id="PTHR10037">
    <property type="entry name" value="VOLTAGE-GATED CATION CHANNEL CALCIUM AND SODIUM"/>
    <property type="match status" value="1"/>
</dbReference>
<dbReference type="InterPro" id="IPR018247">
    <property type="entry name" value="EF_Hand_1_Ca_BS"/>
</dbReference>
<dbReference type="InterPro" id="IPR002048">
    <property type="entry name" value="EF_hand_dom"/>
</dbReference>
<keyword evidence="5 7" id="KW-0472">Membrane</keyword>
<dbReference type="Gene3D" id="1.20.120.350">
    <property type="entry name" value="Voltage-gated potassium channels. Chain C"/>
    <property type="match status" value="1"/>
</dbReference>
<sequence>MTDTFPLMLERVLQESQRQLYSELLVLLEHSERDGLGKGRSGSPTPEPSQAHSLGSQLRSSARQRDASSSDFSGAAGAAGIVPHTSLSNDPSVVPEQTVSGRRSLTYDLARRASAPSEAEAQKVKSQKSVSLTDVLTNEGGKPQGFVGKIVNSWQFETCFAVVILTNSIFIGVVLQWESENKFTSVPTAIYAISLAYGVLFTVELLLRMIAAGLSEFYCQKNWAWNLFDTLVVASVIYEFIWDYIWDASGSQSTSMSSNLRILRVVRLTRLTRIVRVLRIARFVRPLRTLVQSILGTLKALIWAMLLMTLINYVFSAIFVDIVSNYLADSPDVEVVESLRSYFGTLQSSSLTLFMSISGGLSWFEATQPLKKISWLWVYVFCIHVAFCLFALLNVMTGVFCHAAIRGAERDAELAVQSLMMDKQHLHALLSKLFKKMDFDGSGKLDIAKFEAYYQDEEVRAVFEALDLGAHDGWTLFQSLDYNEDHQIEVEEFLDGCAKLRGPAKAVDLFALRTQTAKIRKELSDMASLQQDMLQAVATHAWQTNKVTDYKSCETKLRL</sequence>
<feature type="transmembrane region" description="Helical" evidence="7">
    <location>
        <begin position="223"/>
        <end position="242"/>
    </location>
</feature>
<feature type="transmembrane region" description="Helical" evidence="7">
    <location>
        <begin position="300"/>
        <end position="322"/>
    </location>
</feature>
<dbReference type="Pfam" id="PF00520">
    <property type="entry name" value="Ion_trans"/>
    <property type="match status" value="1"/>
</dbReference>